<gene>
    <name evidence="1" type="ORF">EXIGLDRAFT_719771</name>
</gene>
<keyword evidence="2" id="KW-1185">Reference proteome</keyword>
<evidence type="ECO:0000313" key="1">
    <source>
        <dbReference type="EMBL" id="KZV77874.1"/>
    </source>
</evidence>
<organism evidence="1 2">
    <name type="scientific">Exidia glandulosa HHB12029</name>
    <dbReference type="NCBI Taxonomy" id="1314781"/>
    <lineage>
        <taxon>Eukaryota</taxon>
        <taxon>Fungi</taxon>
        <taxon>Dikarya</taxon>
        <taxon>Basidiomycota</taxon>
        <taxon>Agaricomycotina</taxon>
        <taxon>Agaricomycetes</taxon>
        <taxon>Auriculariales</taxon>
        <taxon>Exidiaceae</taxon>
        <taxon>Exidia</taxon>
    </lineage>
</organism>
<protein>
    <submittedName>
        <fullName evidence="1">Uncharacterized protein</fullName>
    </submittedName>
</protein>
<name>A0A166MC92_EXIGL</name>
<dbReference type="InParanoid" id="A0A166MC92"/>
<dbReference type="EMBL" id="KV427431">
    <property type="protein sequence ID" value="KZV77874.1"/>
    <property type="molecule type" value="Genomic_DNA"/>
</dbReference>
<dbReference type="Proteomes" id="UP000077266">
    <property type="component" value="Unassembled WGS sequence"/>
</dbReference>
<proteinExistence type="predicted"/>
<sequence>MSFVEFWNGSDVTHRNSWSLQEEPAVERERSDRLGATRHCGIGTLEQPQRTL</sequence>
<accession>A0A166MC92</accession>
<evidence type="ECO:0000313" key="2">
    <source>
        <dbReference type="Proteomes" id="UP000077266"/>
    </source>
</evidence>
<dbReference type="AlphaFoldDB" id="A0A166MC92"/>
<reference evidence="1 2" key="1">
    <citation type="journal article" date="2016" name="Mol. Biol. Evol.">
        <title>Comparative Genomics of Early-Diverging Mushroom-Forming Fungi Provides Insights into the Origins of Lignocellulose Decay Capabilities.</title>
        <authorList>
            <person name="Nagy L.G."/>
            <person name="Riley R."/>
            <person name="Tritt A."/>
            <person name="Adam C."/>
            <person name="Daum C."/>
            <person name="Floudas D."/>
            <person name="Sun H."/>
            <person name="Yadav J.S."/>
            <person name="Pangilinan J."/>
            <person name="Larsson K.H."/>
            <person name="Matsuura K."/>
            <person name="Barry K."/>
            <person name="Labutti K."/>
            <person name="Kuo R."/>
            <person name="Ohm R.A."/>
            <person name="Bhattacharya S.S."/>
            <person name="Shirouzu T."/>
            <person name="Yoshinaga Y."/>
            <person name="Martin F.M."/>
            <person name="Grigoriev I.V."/>
            <person name="Hibbett D.S."/>
        </authorList>
    </citation>
    <scope>NUCLEOTIDE SEQUENCE [LARGE SCALE GENOMIC DNA]</scope>
    <source>
        <strain evidence="1 2">HHB12029</strain>
    </source>
</reference>